<feature type="domain" description="DALR anticodon binding" evidence="11">
    <location>
        <begin position="519"/>
        <end position="636"/>
    </location>
</feature>
<feature type="short sequence motif" description="'HIGH' region" evidence="9">
    <location>
        <begin position="124"/>
        <end position="134"/>
    </location>
</feature>
<dbReference type="SUPFAM" id="SSF47323">
    <property type="entry name" value="Anticodon-binding domain of a subclass of class I aminoacyl-tRNA synthetases"/>
    <property type="match status" value="1"/>
</dbReference>
<keyword evidence="3 9" id="KW-0436">Ligase</keyword>
<dbReference type="PANTHER" id="PTHR11956">
    <property type="entry name" value="ARGINYL-TRNA SYNTHETASE"/>
    <property type="match status" value="1"/>
</dbReference>
<keyword evidence="2 9" id="KW-0963">Cytoplasm</keyword>
<evidence type="ECO:0000259" key="12">
    <source>
        <dbReference type="SMART" id="SM01016"/>
    </source>
</evidence>
<reference evidence="13" key="2">
    <citation type="submission" date="2023-04" db="EMBL/GenBank/DDBJ databases">
        <title>Paracnuella aquatica gen. nov., sp. nov., a member of the family Chitinophagaceae isolated from a hot spring.</title>
        <authorList>
            <person name="Wang C."/>
        </authorList>
    </citation>
    <scope>NUCLEOTIDE SEQUENCE</scope>
    <source>
        <strain evidence="13">LB-8</strain>
    </source>
</reference>
<evidence type="ECO:0000256" key="10">
    <source>
        <dbReference type="RuleBase" id="RU363038"/>
    </source>
</evidence>
<dbReference type="GO" id="GO:0005737">
    <property type="term" value="C:cytoplasm"/>
    <property type="evidence" value="ECO:0007669"/>
    <property type="project" value="UniProtKB-SubCell"/>
</dbReference>
<dbReference type="PROSITE" id="PS00178">
    <property type="entry name" value="AA_TRNA_LIGASE_I"/>
    <property type="match status" value="1"/>
</dbReference>
<dbReference type="Pfam" id="PF03485">
    <property type="entry name" value="Arg_tRNA_synt_N"/>
    <property type="match status" value="1"/>
</dbReference>
<dbReference type="Gene3D" id="3.40.50.620">
    <property type="entry name" value="HUPs"/>
    <property type="match status" value="1"/>
</dbReference>
<dbReference type="InterPro" id="IPR005148">
    <property type="entry name" value="Arg-tRNA-synth_N"/>
</dbReference>
<dbReference type="AlphaFoldDB" id="A0A9X3B9N9"/>
<organism evidence="13 14">
    <name type="scientific">Paraflavisolibacter caeni</name>
    <dbReference type="NCBI Taxonomy" id="2982496"/>
    <lineage>
        <taxon>Bacteria</taxon>
        <taxon>Pseudomonadati</taxon>
        <taxon>Bacteroidota</taxon>
        <taxon>Chitinophagia</taxon>
        <taxon>Chitinophagales</taxon>
        <taxon>Chitinophagaceae</taxon>
        <taxon>Paraflavisolibacter</taxon>
    </lineage>
</organism>
<accession>A0A9X3B9N9</accession>
<dbReference type="InterPro" id="IPR035684">
    <property type="entry name" value="ArgRS_core"/>
</dbReference>
<dbReference type="NCBIfam" id="TIGR00456">
    <property type="entry name" value="argS"/>
    <property type="match status" value="1"/>
</dbReference>
<keyword evidence="6 9" id="KW-0648">Protein biosynthesis</keyword>
<dbReference type="EC" id="6.1.1.19" evidence="9"/>
<evidence type="ECO:0000259" key="11">
    <source>
        <dbReference type="SMART" id="SM00836"/>
    </source>
</evidence>
<comment type="subcellular location">
    <subcellularLocation>
        <location evidence="9">Cytoplasm</location>
    </subcellularLocation>
</comment>
<evidence type="ECO:0000256" key="1">
    <source>
        <dbReference type="ARBA" id="ARBA00005594"/>
    </source>
</evidence>
<dbReference type="EMBL" id="JAOTIF010000021">
    <property type="protein sequence ID" value="MCU7551571.1"/>
    <property type="molecule type" value="Genomic_DNA"/>
</dbReference>
<keyword evidence="4 9" id="KW-0547">Nucleotide-binding</keyword>
<evidence type="ECO:0000256" key="7">
    <source>
        <dbReference type="ARBA" id="ARBA00023146"/>
    </source>
</evidence>
<evidence type="ECO:0000256" key="4">
    <source>
        <dbReference type="ARBA" id="ARBA00022741"/>
    </source>
</evidence>
<comment type="similarity">
    <text evidence="1 9 10">Belongs to the class-I aminoacyl-tRNA synthetase family.</text>
</comment>
<keyword evidence="5 9" id="KW-0067">ATP-binding</keyword>
<dbReference type="GO" id="GO:0004814">
    <property type="term" value="F:arginine-tRNA ligase activity"/>
    <property type="evidence" value="ECO:0007669"/>
    <property type="project" value="UniProtKB-UniRule"/>
</dbReference>
<reference evidence="13" key="1">
    <citation type="submission" date="2022-09" db="EMBL/GenBank/DDBJ databases">
        <authorList>
            <person name="Yuan C."/>
            <person name="Ke Z."/>
        </authorList>
    </citation>
    <scope>NUCLEOTIDE SEQUENCE</scope>
    <source>
        <strain evidence="13">LB-8</strain>
    </source>
</reference>
<sequence>MSIVAQIKAETAKAIEEIYKIPAFADDVLVNTTKPEFEGDYTVVLFSYVKQLKKSPEQLGNEIGQYLVDKQQALFTGFNVIKGFLNLSISDSFYTDFLEQHFNNLLLGKSPANGKKIIVEYSSPNTNKPLHLGHLRNNFLGWSVSEILKATGNNVLKTCIVNDRGVHICKSMIAWQLFSNGETPESTGVKGDHFVGDYYVRCENEIKKQAAELAAKSEKGDYDDFDDDAREKLMGLHAQISAIIGNGEKENEKRKKLNEERTDLLRANTPIMKLTQKMLIDWEAGKPEVIELWKKMNSWVYAGFDETYHRIGSDFDKTYFESETYLPGKKFVEKGLETGILYRKEDGSVWIDLTDEGLDEKLLLRRDGTSVYITQDLGLAQQKYEDFPYDQSIYVIADEQNYHMKVLQLILKKLGMPYADGIYHLSYGMVELPSGRMKSREGTVVDADDLVEEMASESEKKTKEHSRIEDFTPEELKELYETIGVGALKYFLLRVDPKKKMIFNPEESIEFYGFTGPFIQYTHARIKSILRKEPVNEQKPLAPGTGGLLKLEKELLHLLEQYPGIIQQAADEHNPSVIAIYVFNVAKAYNTFYTEHSVLNAESEEKKLLRLRLCQLTANVIKSSMQLLGIKVPERM</sequence>
<dbReference type="InterPro" id="IPR001278">
    <property type="entry name" value="Arg-tRNA-ligase"/>
</dbReference>
<evidence type="ECO:0000256" key="9">
    <source>
        <dbReference type="HAMAP-Rule" id="MF_00123"/>
    </source>
</evidence>
<dbReference type="RefSeq" id="WP_279299007.1">
    <property type="nucleotide sequence ID" value="NZ_JAOTIF010000021.1"/>
</dbReference>
<dbReference type="SUPFAM" id="SSF55190">
    <property type="entry name" value="Arginyl-tRNA synthetase (ArgRS), N-terminal 'additional' domain"/>
    <property type="match status" value="1"/>
</dbReference>
<comment type="caution">
    <text evidence="13">The sequence shown here is derived from an EMBL/GenBank/DDBJ whole genome shotgun (WGS) entry which is preliminary data.</text>
</comment>
<protein>
    <recommendedName>
        <fullName evidence="9">Arginine--tRNA ligase</fullName>
        <ecNumber evidence="9">6.1.1.19</ecNumber>
    </recommendedName>
    <alternativeName>
        <fullName evidence="9">Arginyl-tRNA synthetase</fullName>
        <shortName evidence="9">ArgRS</shortName>
    </alternativeName>
</protein>
<dbReference type="HAMAP" id="MF_00123">
    <property type="entry name" value="Arg_tRNA_synth"/>
    <property type="match status" value="1"/>
</dbReference>
<dbReference type="InterPro" id="IPR036695">
    <property type="entry name" value="Arg-tRNA-synth_N_sf"/>
</dbReference>
<dbReference type="GO" id="GO:0006420">
    <property type="term" value="P:arginyl-tRNA aminoacylation"/>
    <property type="evidence" value="ECO:0007669"/>
    <property type="project" value="UniProtKB-UniRule"/>
</dbReference>
<dbReference type="FunFam" id="1.10.730.10:FF:000006">
    <property type="entry name" value="Arginyl-tRNA synthetase 2, mitochondrial"/>
    <property type="match status" value="1"/>
</dbReference>
<dbReference type="SUPFAM" id="SSF52374">
    <property type="entry name" value="Nucleotidylyl transferase"/>
    <property type="match status" value="1"/>
</dbReference>
<dbReference type="PRINTS" id="PR01038">
    <property type="entry name" value="TRNASYNTHARG"/>
</dbReference>
<dbReference type="Pfam" id="PF05746">
    <property type="entry name" value="DALR_1"/>
    <property type="match status" value="1"/>
</dbReference>
<dbReference type="Gene3D" id="1.10.730.10">
    <property type="entry name" value="Isoleucyl-tRNA Synthetase, Domain 1"/>
    <property type="match status" value="1"/>
</dbReference>
<keyword evidence="7 9" id="KW-0030">Aminoacyl-tRNA synthetase</keyword>
<evidence type="ECO:0000313" key="13">
    <source>
        <dbReference type="EMBL" id="MCU7551571.1"/>
    </source>
</evidence>
<evidence type="ECO:0000313" key="14">
    <source>
        <dbReference type="Proteomes" id="UP001155483"/>
    </source>
</evidence>
<name>A0A9X3B9N9_9BACT</name>
<dbReference type="InterPro" id="IPR001412">
    <property type="entry name" value="aa-tRNA-synth_I_CS"/>
</dbReference>
<evidence type="ECO:0000256" key="2">
    <source>
        <dbReference type="ARBA" id="ARBA00022490"/>
    </source>
</evidence>
<gene>
    <name evidence="9 13" type="primary">argS</name>
    <name evidence="13" type="ORF">OCK74_20790</name>
</gene>
<feature type="domain" description="Arginyl tRNA synthetase N-terminal" evidence="12">
    <location>
        <begin position="5"/>
        <end position="89"/>
    </location>
</feature>
<dbReference type="SMART" id="SM01016">
    <property type="entry name" value="Arg_tRNA_synt_N"/>
    <property type="match status" value="1"/>
</dbReference>
<evidence type="ECO:0000256" key="6">
    <source>
        <dbReference type="ARBA" id="ARBA00022917"/>
    </source>
</evidence>
<evidence type="ECO:0000256" key="3">
    <source>
        <dbReference type="ARBA" id="ARBA00022598"/>
    </source>
</evidence>
<comment type="subunit">
    <text evidence="9">Monomer.</text>
</comment>
<keyword evidence="14" id="KW-1185">Reference proteome</keyword>
<dbReference type="InterPro" id="IPR014729">
    <property type="entry name" value="Rossmann-like_a/b/a_fold"/>
</dbReference>
<dbReference type="Pfam" id="PF00750">
    <property type="entry name" value="tRNA-synt_1d"/>
    <property type="match status" value="2"/>
</dbReference>
<dbReference type="Proteomes" id="UP001155483">
    <property type="component" value="Unassembled WGS sequence"/>
</dbReference>
<comment type="catalytic activity">
    <reaction evidence="8 9">
        <text>tRNA(Arg) + L-arginine + ATP = L-arginyl-tRNA(Arg) + AMP + diphosphate</text>
        <dbReference type="Rhea" id="RHEA:20301"/>
        <dbReference type="Rhea" id="RHEA-COMP:9658"/>
        <dbReference type="Rhea" id="RHEA-COMP:9673"/>
        <dbReference type="ChEBI" id="CHEBI:30616"/>
        <dbReference type="ChEBI" id="CHEBI:32682"/>
        <dbReference type="ChEBI" id="CHEBI:33019"/>
        <dbReference type="ChEBI" id="CHEBI:78442"/>
        <dbReference type="ChEBI" id="CHEBI:78513"/>
        <dbReference type="ChEBI" id="CHEBI:456215"/>
        <dbReference type="EC" id="6.1.1.19"/>
    </reaction>
</comment>
<proteinExistence type="inferred from homology"/>
<dbReference type="SMART" id="SM00836">
    <property type="entry name" value="DALR_1"/>
    <property type="match status" value="1"/>
</dbReference>
<dbReference type="InterPro" id="IPR009080">
    <property type="entry name" value="tRNAsynth_Ia_anticodon-bd"/>
</dbReference>
<dbReference type="InterPro" id="IPR008909">
    <property type="entry name" value="DALR_anticod-bd"/>
</dbReference>
<dbReference type="Gene3D" id="3.30.1360.70">
    <property type="entry name" value="Arginyl tRNA synthetase N-terminal domain"/>
    <property type="match status" value="1"/>
</dbReference>
<dbReference type="GO" id="GO:0005524">
    <property type="term" value="F:ATP binding"/>
    <property type="evidence" value="ECO:0007669"/>
    <property type="project" value="UniProtKB-UniRule"/>
</dbReference>
<dbReference type="PANTHER" id="PTHR11956:SF5">
    <property type="entry name" value="ARGININE--TRNA LIGASE, CYTOPLASMIC"/>
    <property type="match status" value="1"/>
</dbReference>
<evidence type="ECO:0000256" key="5">
    <source>
        <dbReference type="ARBA" id="ARBA00022840"/>
    </source>
</evidence>
<evidence type="ECO:0000256" key="8">
    <source>
        <dbReference type="ARBA" id="ARBA00049339"/>
    </source>
</evidence>